<dbReference type="OrthoDB" id="9786961at2"/>
<dbReference type="AlphaFoldDB" id="A0A540VDR7"/>
<accession>A0A540VDR7</accession>
<dbReference type="InParanoid" id="A0A540VDR7"/>
<keyword evidence="1" id="KW-0255">Endonuclease</keyword>
<proteinExistence type="predicted"/>
<name>A0A540VDR7_9CHLR</name>
<comment type="caution">
    <text evidence="1">The sequence shown here is derived from an EMBL/GenBank/DDBJ whole genome shotgun (WGS) entry which is preliminary data.</text>
</comment>
<keyword evidence="1" id="KW-0378">Hydrolase</keyword>
<gene>
    <name evidence="1" type="ORF">FKZ61_14585</name>
</gene>
<dbReference type="PANTHER" id="PTHR38733:SF1">
    <property type="entry name" value="TYPE IV METHYL-DIRECTED RESTRICTION ENZYME ECOKMCRBC"/>
    <property type="match status" value="1"/>
</dbReference>
<dbReference type="Pfam" id="PF10117">
    <property type="entry name" value="McrBC"/>
    <property type="match status" value="1"/>
</dbReference>
<dbReference type="GO" id="GO:0004519">
    <property type="term" value="F:endonuclease activity"/>
    <property type="evidence" value="ECO:0007669"/>
    <property type="project" value="UniProtKB-KW"/>
</dbReference>
<reference evidence="1 2" key="1">
    <citation type="submission" date="2019-06" db="EMBL/GenBank/DDBJ databases">
        <title>Genome sequence of Litorilinea aerophila BAA-2444.</title>
        <authorList>
            <person name="Maclea K.S."/>
            <person name="Maurais E.G."/>
            <person name="Iannazzi L.C."/>
        </authorList>
    </citation>
    <scope>NUCLEOTIDE SEQUENCE [LARGE SCALE GENOMIC DNA]</scope>
    <source>
        <strain evidence="1 2">ATCC BAA-2444</strain>
    </source>
</reference>
<dbReference type="InterPro" id="IPR019292">
    <property type="entry name" value="McrC"/>
</dbReference>
<keyword evidence="2" id="KW-1185">Reference proteome</keyword>
<dbReference type="Proteomes" id="UP000317371">
    <property type="component" value="Unassembled WGS sequence"/>
</dbReference>
<evidence type="ECO:0000313" key="2">
    <source>
        <dbReference type="Proteomes" id="UP000317371"/>
    </source>
</evidence>
<protein>
    <submittedName>
        <fullName evidence="1">Restriction endonuclease</fullName>
    </submittedName>
</protein>
<evidence type="ECO:0000313" key="1">
    <source>
        <dbReference type="EMBL" id="TQE94842.1"/>
    </source>
</evidence>
<keyword evidence="1" id="KW-0540">Nuclease</keyword>
<organism evidence="1 2">
    <name type="scientific">Litorilinea aerophila</name>
    <dbReference type="NCBI Taxonomy" id="1204385"/>
    <lineage>
        <taxon>Bacteria</taxon>
        <taxon>Bacillati</taxon>
        <taxon>Chloroflexota</taxon>
        <taxon>Caldilineae</taxon>
        <taxon>Caldilineales</taxon>
        <taxon>Caldilineaceae</taxon>
        <taxon>Litorilinea</taxon>
    </lineage>
</organism>
<sequence length="404" mass="45313">MSGHPLQVVTLVAYEPCRLPAEALPAEAVAWLWQHHSHRVQIEPPSFKTQGQWQLTAQGWAGYIPLTPNLALALVPRLPIPNLFRLLAYAYDLAGVCSLDGCFQAASLPEFYGRLACLLAEGVLARLRQGIHQAYLVREGRQTFLRGQLRTKALAQRPWEVGVPCRYQEFTPDVAENQILAWTLHTILRGGFCQGEEHATVLRAFRRLAGGVTLRPFTADDCRGRVYHRLTQDYRPLHALCAFFLAQQGPAYQEGDWEMVPFLVDVGQLFERFVAAWLRQHLEPSLRVAVQERCPIDPAGNRYFTLDLVIYDTRSGRPRWILDTKYKPGADGPAPEDIAQVLAYAQAKGARDAALVYPMPLAQPLDTVINGIRVRSLTFDLTQDLTQAGEDFLRALLSPCSPHV</sequence>
<dbReference type="EMBL" id="VIGC01000019">
    <property type="protein sequence ID" value="TQE94842.1"/>
    <property type="molecule type" value="Genomic_DNA"/>
</dbReference>
<dbReference type="RefSeq" id="WP_141610884.1">
    <property type="nucleotide sequence ID" value="NZ_VIGC02000019.1"/>
</dbReference>
<dbReference type="PANTHER" id="PTHR38733">
    <property type="entry name" value="PROTEIN MCRC"/>
    <property type="match status" value="1"/>
</dbReference>